<gene>
    <name evidence="9" type="primary">tpiA</name>
    <name evidence="11" type="ORF">D1222_11205</name>
</gene>
<sequence>MVRPLIAGNWKMNGLSGDREIISQIAKGLEALEDVADCLICPPATLISKSADAASGTRLKVGAQDCHTAVSGAHTGDISAEMIADLGATHIIVGHSERRADHGESNEIVAAKAEAVFRAGLVPIICIGETLGEREAGKTIEVVSSQLAGSIPASAFGKTFVVAYEPVWAIGTGKVASVEQVEEVHNKIREILGERFPGQADETPILYGGSMKPGNAGELLAVGNVDGGLIGGASLKADDFLAIYAACISAK</sequence>
<comment type="caution">
    <text evidence="11">The sequence shown here is derived from an EMBL/GenBank/DDBJ whole genome shotgun (WGS) entry which is preliminary data.</text>
</comment>
<dbReference type="GO" id="GO:0006096">
    <property type="term" value="P:glycolytic process"/>
    <property type="evidence" value="ECO:0007669"/>
    <property type="project" value="UniProtKB-UniRule"/>
</dbReference>
<accession>A0A399REI3</accession>
<evidence type="ECO:0000256" key="6">
    <source>
        <dbReference type="ARBA" id="ARBA00022490"/>
    </source>
</evidence>
<dbReference type="PANTHER" id="PTHR21139:SF42">
    <property type="entry name" value="TRIOSEPHOSPHATE ISOMERASE"/>
    <property type="match status" value="1"/>
</dbReference>
<dbReference type="RefSeq" id="WP_119454348.1">
    <property type="nucleotide sequence ID" value="NZ_QWGA01000007.1"/>
</dbReference>
<dbReference type="GO" id="GO:0006094">
    <property type="term" value="P:gluconeogenesis"/>
    <property type="evidence" value="ECO:0007669"/>
    <property type="project" value="UniProtKB-UniRule"/>
</dbReference>
<dbReference type="PANTHER" id="PTHR21139">
    <property type="entry name" value="TRIOSEPHOSPHATE ISOMERASE"/>
    <property type="match status" value="1"/>
</dbReference>
<dbReference type="GO" id="GO:0019563">
    <property type="term" value="P:glycerol catabolic process"/>
    <property type="evidence" value="ECO:0007669"/>
    <property type="project" value="TreeGrafter"/>
</dbReference>
<dbReference type="EC" id="5.3.1.1" evidence="9 10"/>
<feature type="binding site" evidence="9">
    <location>
        <begin position="9"/>
        <end position="11"/>
    </location>
    <ligand>
        <name>substrate</name>
    </ligand>
</feature>
<dbReference type="UniPathway" id="UPA01066"/>
<dbReference type="InterPro" id="IPR020861">
    <property type="entry name" value="Triosephosphate_isomerase_AS"/>
</dbReference>
<comment type="pathway">
    <text evidence="3">Carbohydrate metabolism; erythritol degradation.</text>
</comment>
<feature type="active site" description="Electrophile" evidence="9">
    <location>
        <position position="95"/>
    </location>
</feature>
<keyword evidence="6 9" id="KW-0963">Cytoplasm</keyword>
<comment type="catalytic activity">
    <reaction evidence="1">
        <text>L-erythrulose 1-phosphate = D-erythrulose 4-phosphate</text>
        <dbReference type="Rhea" id="RHEA:49588"/>
        <dbReference type="ChEBI" id="CHEBI:58002"/>
        <dbReference type="ChEBI" id="CHEBI:90796"/>
        <dbReference type="EC" id="5.3.1.33"/>
    </reaction>
</comment>
<feature type="binding site" evidence="9">
    <location>
        <position position="210"/>
    </location>
    <ligand>
        <name>substrate</name>
    </ligand>
</feature>
<evidence type="ECO:0000256" key="10">
    <source>
        <dbReference type="RuleBase" id="RU363013"/>
    </source>
</evidence>
<dbReference type="GO" id="GO:0005829">
    <property type="term" value="C:cytosol"/>
    <property type="evidence" value="ECO:0007669"/>
    <property type="project" value="TreeGrafter"/>
</dbReference>
<evidence type="ECO:0000256" key="1">
    <source>
        <dbReference type="ARBA" id="ARBA00000148"/>
    </source>
</evidence>
<keyword evidence="8 9" id="KW-0413">Isomerase</keyword>
<dbReference type="OrthoDB" id="9809429at2"/>
<feature type="active site" description="Proton acceptor" evidence="9">
    <location>
        <position position="165"/>
    </location>
</feature>
<proteinExistence type="inferred from homology"/>
<comment type="similarity">
    <text evidence="4 9 10">Belongs to the triosephosphate isomerase family.</text>
</comment>
<evidence type="ECO:0000256" key="9">
    <source>
        <dbReference type="HAMAP-Rule" id="MF_00147"/>
    </source>
</evidence>
<comment type="catalytic activity">
    <reaction evidence="9 10">
        <text>D-glyceraldehyde 3-phosphate = dihydroxyacetone phosphate</text>
        <dbReference type="Rhea" id="RHEA:18585"/>
        <dbReference type="ChEBI" id="CHEBI:57642"/>
        <dbReference type="ChEBI" id="CHEBI:59776"/>
        <dbReference type="EC" id="5.3.1.1"/>
    </reaction>
</comment>
<comment type="pathway">
    <text evidence="2 9 10">Carbohydrate degradation; glycolysis; D-glyceraldehyde 3-phosphate from glycerone phosphate: step 1/1.</text>
</comment>
<dbReference type="FunFam" id="3.20.20.70:FF:000016">
    <property type="entry name" value="Triosephosphate isomerase"/>
    <property type="match status" value="1"/>
</dbReference>
<evidence type="ECO:0000256" key="4">
    <source>
        <dbReference type="ARBA" id="ARBA00007422"/>
    </source>
</evidence>
<feature type="binding site" evidence="9">
    <location>
        <position position="171"/>
    </location>
    <ligand>
        <name>substrate</name>
    </ligand>
</feature>
<evidence type="ECO:0000256" key="8">
    <source>
        <dbReference type="ARBA" id="ARBA00023235"/>
    </source>
</evidence>
<dbReference type="PROSITE" id="PS51440">
    <property type="entry name" value="TIM_2"/>
    <property type="match status" value="1"/>
</dbReference>
<dbReference type="GO" id="GO:0004807">
    <property type="term" value="F:triose-phosphate isomerase activity"/>
    <property type="evidence" value="ECO:0007669"/>
    <property type="project" value="UniProtKB-UniRule"/>
</dbReference>
<comment type="subunit">
    <text evidence="9 10">Homodimer.</text>
</comment>
<dbReference type="UniPathway" id="UPA00138"/>
<feature type="binding site" evidence="9">
    <location>
        <begin position="231"/>
        <end position="232"/>
    </location>
    <ligand>
        <name>substrate</name>
    </ligand>
</feature>
<evidence type="ECO:0000256" key="5">
    <source>
        <dbReference type="ARBA" id="ARBA00022432"/>
    </source>
</evidence>
<comment type="pathway">
    <text evidence="9 10">Carbohydrate biosynthesis; gluconeogenesis.</text>
</comment>
<keyword evidence="12" id="KW-1185">Reference proteome</keyword>
<dbReference type="UniPathway" id="UPA00109">
    <property type="reaction ID" value="UER00189"/>
</dbReference>
<dbReference type="Gene3D" id="3.20.20.70">
    <property type="entry name" value="Aldolase class I"/>
    <property type="match status" value="1"/>
</dbReference>
<dbReference type="AlphaFoldDB" id="A0A399REI3"/>
<dbReference type="EMBL" id="QWGA01000007">
    <property type="protein sequence ID" value="RIJ28931.1"/>
    <property type="molecule type" value="Genomic_DNA"/>
</dbReference>
<dbReference type="NCBIfam" id="TIGR00419">
    <property type="entry name" value="tim"/>
    <property type="match status" value="1"/>
</dbReference>
<dbReference type="PROSITE" id="PS00171">
    <property type="entry name" value="TIM_1"/>
    <property type="match status" value="1"/>
</dbReference>
<comment type="subcellular location">
    <subcellularLocation>
        <location evidence="9 10">Cytoplasm</location>
    </subcellularLocation>
</comment>
<dbReference type="InterPro" id="IPR013785">
    <property type="entry name" value="Aldolase_TIM"/>
</dbReference>
<keyword evidence="5 9" id="KW-0312">Gluconeogenesis</keyword>
<evidence type="ECO:0000313" key="12">
    <source>
        <dbReference type="Proteomes" id="UP000265845"/>
    </source>
</evidence>
<evidence type="ECO:0000256" key="3">
    <source>
        <dbReference type="ARBA" id="ARBA00004939"/>
    </source>
</evidence>
<dbReference type="Pfam" id="PF00121">
    <property type="entry name" value="TIM"/>
    <property type="match status" value="1"/>
</dbReference>
<evidence type="ECO:0000256" key="7">
    <source>
        <dbReference type="ARBA" id="ARBA00023152"/>
    </source>
</evidence>
<comment type="function">
    <text evidence="9">Involved in the gluconeogenesis. Catalyzes stereospecifically the conversion of dihydroxyacetone phosphate (DHAP) to D-glyceraldehyde-3-phosphate (G3P).</text>
</comment>
<dbReference type="InterPro" id="IPR035990">
    <property type="entry name" value="TIM_sf"/>
</dbReference>
<name>A0A399REI3_9PROT</name>
<evidence type="ECO:0000313" key="11">
    <source>
        <dbReference type="EMBL" id="RIJ28931.1"/>
    </source>
</evidence>
<reference evidence="11 12" key="1">
    <citation type="submission" date="2018-08" db="EMBL/GenBank/DDBJ databases">
        <title>Henriciella mobilis sp. nov., isolated from seawater.</title>
        <authorList>
            <person name="Cheng H."/>
            <person name="Wu Y.-H."/>
            <person name="Xu X.-W."/>
            <person name="Guo L.-L."/>
        </authorList>
    </citation>
    <scope>NUCLEOTIDE SEQUENCE [LARGE SCALE GENOMIC DNA]</scope>
    <source>
        <strain evidence="11 12">CCUG67844</strain>
    </source>
</reference>
<evidence type="ECO:0000256" key="2">
    <source>
        <dbReference type="ARBA" id="ARBA00004680"/>
    </source>
</evidence>
<dbReference type="SUPFAM" id="SSF51351">
    <property type="entry name" value="Triosephosphate isomerase (TIM)"/>
    <property type="match status" value="1"/>
</dbReference>
<keyword evidence="7 9" id="KW-0324">Glycolysis</keyword>
<dbReference type="HAMAP" id="MF_00147_B">
    <property type="entry name" value="TIM_B"/>
    <property type="match status" value="1"/>
</dbReference>
<protein>
    <recommendedName>
        <fullName evidence="9 10">Triosephosphate isomerase</fullName>
        <shortName evidence="9">TIM</shortName>
        <shortName evidence="9">TPI</shortName>
        <ecNumber evidence="9 10">5.3.1.1</ecNumber>
    </recommendedName>
    <alternativeName>
        <fullName evidence="9">Triose-phosphate isomerase</fullName>
    </alternativeName>
</protein>
<dbReference type="GO" id="GO:0046166">
    <property type="term" value="P:glyceraldehyde-3-phosphate biosynthetic process"/>
    <property type="evidence" value="ECO:0007669"/>
    <property type="project" value="TreeGrafter"/>
</dbReference>
<dbReference type="Proteomes" id="UP000265845">
    <property type="component" value="Unassembled WGS sequence"/>
</dbReference>
<dbReference type="CDD" id="cd00311">
    <property type="entry name" value="TIM"/>
    <property type="match status" value="1"/>
</dbReference>
<dbReference type="InterPro" id="IPR022896">
    <property type="entry name" value="TrioseP_Isoase_bac/euk"/>
</dbReference>
<organism evidence="11 12">
    <name type="scientific">Henriciella algicola</name>
    <dbReference type="NCBI Taxonomy" id="1608422"/>
    <lineage>
        <taxon>Bacteria</taxon>
        <taxon>Pseudomonadati</taxon>
        <taxon>Pseudomonadota</taxon>
        <taxon>Alphaproteobacteria</taxon>
        <taxon>Hyphomonadales</taxon>
        <taxon>Hyphomonadaceae</taxon>
        <taxon>Henriciella</taxon>
    </lineage>
</organism>
<dbReference type="InterPro" id="IPR000652">
    <property type="entry name" value="Triosephosphate_isomerase"/>
</dbReference>